<dbReference type="EMBL" id="VOIH02000001">
    <property type="protein sequence ID" value="KAF3456103.1"/>
    <property type="molecule type" value="Genomic_DNA"/>
</dbReference>
<reference evidence="1" key="1">
    <citation type="submission" date="2020-03" db="EMBL/GenBank/DDBJ databases">
        <title>A high-quality chromosome-level genome assembly of a woody plant with both climbing and erect habits, Rhamnella rubrinervis.</title>
        <authorList>
            <person name="Lu Z."/>
            <person name="Yang Y."/>
            <person name="Zhu X."/>
            <person name="Sun Y."/>
        </authorList>
    </citation>
    <scope>NUCLEOTIDE SEQUENCE</scope>
    <source>
        <strain evidence="1">BYM</strain>
        <tissue evidence="1">Leaf</tissue>
    </source>
</reference>
<sequence>MGIINLPPSTVQEDCMKLNRLSPTFIVKMLNPLLGGNIQQRQQPKVLNRDANLDGDRCGIGCELKLIVGSGQVIERMADGRETVTMPQKRKGEPDD</sequence>
<name>A0A8K0HR83_9ROSA</name>
<dbReference type="Proteomes" id="UP000796880">
    <property type="component" value="Unassembled WGS sequence"/>
</dbReference>
<protein>
    <submittedName>
        <fullName evidence="1">Uncharacterized protein</fullName>
    </submittedName>
</protein>
<accession>A0A8K0HR83</accession>
<comment type="caution">
    <text evidence="1">The sequence shown here is derived from an EMBL/GenBank/DDBJ whole genome shotgun (WGS) entry which is preliminary data.</text>
</comment>
<gene>
    <name evidence="1" type="ORF">FNV43_RR00748</name>
</gene>
<evidence type="ECO:0000313" key="2">
    <source>
        <dbReference type="Proteomes" id="UP000796880"/>
    </source>
</evidence>
<evidence type="ECO:0000313" key="1">
    <source>
        <dbReference type="EMBL" id="KAF3456103.1"/>
    </source>
</evidence>
<keyword evidence="2" id="KW-1185">Reference proteome</keyword>
<organism evidence="1 2">
    <name type="scientific">Rhamnella rubrinervis</name>
    <dbReference type="NCBI Taxonomy" id="2594499"/>
    <lineage>
        <taxon>Eukaryota</taxon>
        <taxon>Viridiplantae</taxon>
        <taxon>Streptophyta</taxon>
        <taxon>Embryophyta</taxon>
        <taxon>Tracheophyta</taxon>
        <taxon>Spermatophyta</taxon>
        <taxon>Magnoliopsida</taxon>
        <taxon>eudicotyledons</taxon>
        <taxon>Gunneridae</taxon>
        <taxon>Pentapetalae</taxon>
        <taxon>rosids</taxon>
        <taxon>fabids</taxon>
        <taxon>Rosales</taxon>
        <taxon>Rhamnaceae</taxon>
        <taxon>rhamnoid group</taxon>
        <taxon>Rhamneae</taxon>
        <taxon>Rhamnella</taxon>
    </lineage>
</organism>
<dbReference type="AlphaFoldDB" id="A0A8K0HR83"/>
<proteinExistence type="predicted"/>